<protein>
    <submittedName>
        <fullName evidence="1">Pyridoxal-5'-phosphate phosphatase, Alphaproteobacterial type</fullName>
        <ecNumber evidence="1">3.1.3.74</ecNumber>
    </submittedName>
</protein>
<dbReference type="Gene3D" id="3.40.50.1000">
    <property type="entry name" value="HAD superfamily/HAD-like"/>
    <property type="match status" value="1"/>
</dbReference>
<dbReference type="EMBL" id="UOEQ01000224">
    <property type="protein sequence ID" value="VAW19538.1"/>
    <property type="molecule type" value="Genomic_DNA"/>
</dbReference>
<dbReference type="GO" id="GO:0033883">
    <property type="term" value="F:pyridoxal phosphatase activity"/>
    <property type="evidence" value="ECO:0007669"/>
    <property type="project" value="UniProtKB-EC"/>
</dbReference>
<proteinExistence type="predicted"/>
<dbReference type="Pfam" id="PF00702">
    <property type="entry name" value="Hydrolase"/>
    <property type="match status" value="1"/>
</dbReference>
<organism evidence="1">
    <name type="scientific">hydrothermal vent metagenome</name>
    <dbReference type="NCBI Taxonomy" id="652676"/>
    <lineage>
        <taxon>unclassified sequences</taxon>
        <taxon>metagenomes</taxon>
        <taxon>ecological metagenomes</taxon>
    </lineage>
</organism>
<dbReference type="NCBIfam" id="TIGR01993">
    <property type="entry name" value="Pyr-5-nucltdase"/>
    <property type="match status" value="1"/>
</dbReference>
<dbReference type="Gene3D" id="1.10.150.450">
    <property type="match status" value="1"/>
</dbReference>
<evidence type="ECO:0000313" key="1">
    <source>
        <dbReference type="EMBL" id="VAW19538.1"/>
    </source>
</evidence>
<sequence>MEVVDKLTNGLEHIEAWVFDLDNTLYPRTCDLFAQVDTLITQYMMNVTGMEKVAARRLQKDYYRDHGTTLNGLMLHHDVDPDHYLDSVHNIDYSPVQAHPELVETIISLPGKKYIFTNADMGHTEAVLTRLGALELFDGMFDIRAAGLIPKPEQPAYDKFLKEHSINPKNAAMFDDLEKNLKVPHLLGMSTIQVIADQEFSHSQVESWELDQKGNEDHIHHTTDDLVDFLKSLKVNS</sequence>
<keyword evidence="1" id="KW-0378">Hydrolase</keyword>
<dbReference type="SFLD" id="SFLDG01129">
    <property type="entry name" value="C1.5:_HAD__Beta-PGM__Phosphata"/>
    <property type="match status" value="1"/>
</dbReference>
<dbReference type="NCBIfam" id="TIGR01509">
    <property type="entry name" value="HAD-SF-IA-v3"/>
    <property type="match status" value="1"/>
</dbReference>
<dbReference type="EC" id="3.1.3.74" evidence="1"/>
<reference evidence="1" key="1">
    <citation type="submission" date="2018-06" db="EMBL/GenBank/DDBJ databases">
        <authorList>
            <person name="Zhirakovskaya E."/>
        </authorList>
    </citation>
    <scope>NUCLEOTIDE SEQUENCE</scope>
</reference>
<dbReference type="PANTHER" id="PTHR12725">
    <property type="entry name" value="HALOACID DEHALOGENASE-LIKE HYDROLASE"/>
    <property type="match status" value="1"/>
</dbReference>
<dbReference type="InterPro" id="IPR006439">
    <property type="entry name" value="HAD-SF_hydro_IA"/>
</dbReference>
<dbReference type="InterPro" id="IPR010237">
    <property type="entry name" value="Pyr-5-nucltdase"/>
</dbReference>
<dbReference type="SUPFAM" id="SSF56784">
    <property type="entry name" value="HAD-like"/>
    <property type="match status" value="1"/>
</dbReference>
<accession>A0A3B0TNK6</accession>
<name>A0A3B0TNK6_9ZZZZ</name>
<dbReference type="InterPro" id="IPR036412">
    <property type="entry name" value="HAD-like_sf"/>
</dbReference>
<gene>
    <name evidence="1" type="ORF">MNBD_ALPHA11-1872</name>
</gene>
<dbReference type="SFLD" id="SFLDS00003">
    <property type="entry name" value="Haloacid_Dehalogenase"/>
    <property type="match status" value="1"/>
</dbReference>
<dbReference type="AlphaFoldDB" id="A0A3B0TNK6"/>
<dbReference type="PANTHER" id="PTHR12725:SF117">
    <property type="entry name" value="HALOACID DEHALOGENASE-LIKE HYDROLASE"/>
    <property type="match status" value="1"/>
</dbReference>
<dbReference type="InterPro" id="IPR023214">
    <property type="entry name" value="HAD_sf"/>
</dbReference>
<dbReference type="SFLD" id="SFLDG01132">
    <property type="entry name" value="C1.5.3:_5'-Nucleotidase_Like"/>
    <property type="match status" value="1"/>
</dbReference>